<dbReference type="EMBL" id="CACRST010000027">
    <property type="protein sequence ID" value="VYT30641.1"/>
    <property type="molecule type" value="Genomic_DNA"/>
</dbReference>
<organism evidence="1">
    <name type="scientific">Blautia glucerasea</name>
    <dbReference type="NCBI Taxonomy" id="536633"/>
    <lineage>
        <taxon>Bacteria</taxon>
        <taxon>Bacillati</taxon>
        <taxon>Bacillota</taxon>
        <taxon>Clostridia</taxon>
        <taxon>Lachnospirales</taxon>
        <taxon>Lachnospiraceae</taxon>
        <taxon>Blautia</taxon>
    </lineage>
</organism>
<sequence length="206" mass="23545">MTGILLGIGLFFQNASAEEPLGQSISYDIEDYGEYTDSETDLTYVFVKGIFSSYSDNTESMVLTRQNGEEICINTEGYSHIGEYEGSETHLWYTKDKEGQNKLLVFSPETFWKEQEKSPVRIKGVLTKYISFWMTEDKCSSNLIFVEKEDGSTEIFAEDTCCKDCEKDLFGKTSIDYVKLYEGMGIEANIFEEFHVAYDYGEDPLT</sequence>
<proteinExistence type="predicted"/>
<protein>
    <submittedName>
        <fullName evidence="1">Uncharacterized protein</fullName>
    </submittedName>
</protein>
<dbReference type="AlphaFoldDB" id="A0A6N2VPT8"/>
<accession>A0A6N2VPT8</accession>
<gene>
    <name evidence="1" type="ORF">BGLFYP119_00098</name>
</gene>
<reference evidence="1" key="1">
    <citation type="submission" date="2019-11" db="EMBL/GenBank/DDBJ databases">
        <authorList>
            <person name="Feng L."/>
        </authorList>
    </citation>
    <scope>NUCLEOTIDE SEQUENCE</scope>
    <source>
        <strain evidence="1">BgluceraseaLFYP119</strain>
    </source>
</reference>
<evidence type="ECO:0000313" key="1">
    <source>
        <dbReference type="EMBL" id="VYT30641.1"/>
    </source>
</evidence>
<name>A0A6N2VPT8_9FIRM</name>